<dbReference type="EMBL" id="CP111022">
    <property type="protein sequence ID" value="WAR18476.1"/>
    <property type="molecule type" value="Genomic_DNA"/>
</dbReference>
<name>A0ABY7FGW2_MYAAR</name>
<sequence length="88" mass="9872">MATSTQTQVDSHPTLGAVSFTKYNCAVSKRKESEQFLDSLFDGFRLDSPRDVLYIKTRMSTRAPRVASILLPVQIYGFTPGERLEVSN</sequence>
<dbReference type="Proteomes" id="UP001164746">
    <property type="component" value="Chromosome 11"/>
</dbReference>
<accession>A0ABY7FGW2</accession>
<reference evidence="1" key="1">
    <citation type="submission" date="2022-11" db="EMBL/GenBank/DDBJ databases">
        <title>Centuries of genome instability and evolution in soft-shell clam transmissible cancer (bioRxiv).</title>
        <authorList>
            <person name="Hart S.F.M."/>
            <person name="Yonemitsu M.A."/>
            <person name="Giersch R.M."/>
            <person name="Beal B.F."/>
            <person name="Arriagada G."/>
            <person name="Davis B.W."/>
            <person name="Ostrander E.A."/>
            <person name="Goff S.P."/>
            <person name="Metzger M.J."/>
        </authorList>
    </citation>
    <scope>NUCLEOTIDE SEQUENCE</scope>
    <source>
        <strain evidence="1">MELC-2E11</strain>
        <tissue evidence="1">Siphon/mantle</tissue>
    </source>
</reference>
<keyword evidence="2" id="KW-1185">Reference proteome</keyword>
<gene>
    <name evidence="1" type="ORF">MAR_000314</name>
</gene>
<protein>
    <submittedName>
        <fullName evidence="1">Uncharacterized protein</fullName>
    </submittedName>
</protein>
<proteinExistence type="predicted"/>
<organism evidence="1 2">
    <name type="scientific">Mya arenaria</name>
    <name type="common">Soft-shell clam</name>
    <dbReference type="NCBI Taxonomy" id="6604"/>
    <lineage>
        <taxon>Eukaryota</taxon>
        <taxon>Metazoa</taxon>
        <taxon>Spiralia</taxon>
        <taxon>Lophotrochozoa</taxon>
        <taxon>Mollusca</taxon>
        <taxon>Bivalvia</taxon>
        <taxon>Autobranchia</taxon>
        <taxon>Heteroconchia</taxon>
        <taxon>Euheterodonta</taxon>
        <taxon>Imparidentia</taxon>
        <taxon>Neoheterodontei</taxon>
        <taxon>Myida</taxon>
        <taxon>Myoidea</taxon>
        <taxon>Myidae</taxon>
        <taxon>Mya</taxon>
    </lineage>
</organism>
<evidence type="ECO:0000313" key="1">
    <source>
        <dbReference type="EMBL" id="WAR18476.1"/>
    </source>
</evidence>
<evidence type="ECO:0000313" key="2">
    <source>
        <dbReference type="Proteomes" id="UP001164746"/>
    </source>
</evidence>